<dbReference type="InterPro" id="IPR001130">
    <property type="entry name" value="TatD-like"/>
</dbReference>
<organism evidence="1 2">
    <name type="scientific">Dekkera bruxellensis</name>
    <name type="common">Brettanomyces custersii</name>
    <dbReference type="NCBI Taxonomy" id="5007"/>
    <lineage>
        <taxon>Eukaryota</taxon>
        <taxon>Fungi</taxon>
        <taxon>Dikarya</taxon>
        <taxon>Ascomycota</taxon>
        <taxon>Saccharomycotina</taxon>
        <taxon>Pichiomycetes</taxon>
        <taxon>Pichiales</taxon>
        <taxon>Pichiaceae</taxon>
        <taxon>Brettanomyces</taxon>
    </lineage>
</organism>
<name>A0A8H6BSI3_DEKBR</name>
<dbReference type="GO" id="GO:0016788">
    <property type="term" value="F:hydrolase activity, acting on ester bonds"/>
    <property type="evidence" value="ECO:0007669"/>
    <property type="project" value="InterPro"/>
</dbReference>
<proteinExistence type="predicted"/>
<dbReference type="Proteomes" id="UP000568158">
    <property type="component" value="Unassembled WGS sequence"/>
</dbReference>
<dbReference type="Pfam" id="PF01026">
    <property type="entry name" value="TatD_DNase"/>
    <property type="match status" value="1"/>
</dbReference>
<evidence type="ECO:0000313" key="1">
    <source>
        <dbReference type="EMBL" id="KAF6016184.1"/>
    </source>
</evidence>
<reference evidence="1 2" key="1">
    <citation type="journal article" date="2020" name="Appl. Microbiol. Biotechnol.">
        <title>Targeted gene deletion in Brettanomyces bruxellensis with an expression-free CRISPR-Cas9 system.</title>
        <authorList>
            <person name="Varela C."/>
            <person name="Bartel C."/>
            <person name="Onetto C."/>
            <person name="Borneman A."/>
        </authorList>
    </citation>
    <scope>NUCLEOTIDE SEQUENCE [LARGE SCALE GENOMIC DNA]</scope>
    <source>
        <strain evidence="1 2">AWRI1613</strain>
    </source>
</reference>
<gene>
    <name evidence="1" type="ORF">HII12_000225</name>
</gene>
<dbReference type="EMBL" id="JABCYN010000003">
    <property type="protein sequence ID" value="KAF6016184.1"/>
    <property type="molecule type" value="Genomic_DNA"/>
</dbReference>
<dbReference type="AlphaFoldDB" id="A0A8H6BSI3"/>
<evidence type="ECO:0000313" key="2">
    <source>
        <dbReference type="Proteomes" id="UP000568158"/>
    </source>
</evidence>
<dbReference type="SUPFAM" id="SSF51556">
    <property type="entry name" value="Metallo-dependent hydrolases"/>
    <property type="match status" value="1"/>
</dbReference>
<dbReference type="PANTHER" id="PTHR47345">
    <property type="entry name" value="CUT9-INTERACTING PROTEIN SCN1"/>
    <property type="match status" value="1"/>
</dbReference>
<dbReference type="PANTHER" id="PTHR47345:SF1">
    <property type="entry name" value="CUT9-INTERACTING PROTEIN SCN1"/>
    <property type="match status" value="1"/>
</dbReference>
<protein>
    <submittedName>
        <fullName evidence="1">Uncharacterized protein</fullName>
    </submittedName>
</protein>
<accession>A0A8H6BSI3</accession>
<dbReference type="InterPro" id="IPR053044">
    <property type="entry name" value="Metallo-hydrolase/TatD-type"/>
</dbReference>
<dbReference type="Gene3D" id="3.20.20.140">
    <property type="entry name" value="Metal-dependent hydrolases"/>
    <property type="match status" value="1"/>
</dbReference>
<dbReference type="InterPro" id="IPR032466">
    <property type="entry name" value="Metal_Hydrolase"/>
</dbReference>
<comment type="caution">
    <text evidence="1">The sequence shown here is derived from an EMBL/GenBank/DDBJ whole genome shotgun (WGS) entry which is preliminary data.</text>
</comment>
<sequence length="331" mass="38814">MMSTNFIDYSLIHDLSENFPWFVNPNYGVHPWFSHLFTFENFDQEDGYLTTMEIKRKHYSSIFQPSKEISDELLMALPVPIYFPEFIKRIEQLLLENPKSGIGEIGIDKVFRVPQCGYLGVKECQEWIDNPKLKSKVFECTDRSPFRTSMEHQVKILRQFLLLAKKLHRHISLHCVGNDGKLFNILKEIFGGGNGKTYSSEWIDLHSYSGSIEQIRVYTKSFPNIKFSISKVLNLERYKERLRKAFELHYVGVQNILLESDLGLDGLYWEERQNQKCEDDRYEFLISRKEGAQNRHTGLLKDTFEQLEKLGPGITLQKLDKNYAEYLSISD</sequence>